<dbReference type="InterPro" id="IPR012340">
    <property type="entry name" value="NA-bd_OB-fold"/>
</dbReference>
<dbReference type="GO" id="GO:0006281">
    <property type="term" value="P:DNA repair"/>
    <property type="evidence" value="ECO:0007669"/>
    <property type="project" value="InterPro"/>
</dbReference>
<dbReference type="Pfam" id="PF01068">
    <property type="entry name" value="DNA_ligase_A_M"/>
    <property type="match status" value="1"/>
</dbReference>
<dbReference type="Gene3D" id="2.40.50.140">
    <property type="entry name" value="Nucleic acid-binding proteins"/>
    <property type="match status" value="1"/>
</dbReference>
<comment type="catalytic activity">
    <reaction evidence="4">
        <text>ATP + (deoxyribonucleotide)n-3'-hydroxyl + 5'-phospho-(deoxyribonucleotide)m = (deoxyribonucleotide)n+m + AMP + diphosphate.</text>
        <dbReference type="EC" id="6.5.1.1"/>
    </reaction>
</comment>
<dbReference type="InterPro" id="IPR012309">
    <property type="entry name" value="DNA_ligase_ATP-dep_C"/>
</dbReference>
<sequence length="344" mass="38463">MRRPGIEGVGGPAIVPPVAPMLADAVERLPSGERWIFEPKWDGFRGILFHLPEGTRLQSRSGKALGPYFPEILRAGRWLPVGTVLDGELIVWREHGRTSFAALQRRLSAGRQVMRLAREYPAHLVVFDLLADADGPWLDQPLRLRRTRLVELLAGAPPELVLCPQTTDVEEAREWMRTWTAAGVEGVVAKRADRPYRPGRRGWRKLRVRHTVEAIIGGVTGTLSHPEALLLGRHDADGRLHYVGRTGPLTDAHRGELRAVLTRAGPARGGGTDHPWPQPLPATWTGQLDRAQPLTYVQVQPTVVAEVAVDAAYEHRRWRHIARYVRCRFDLSVYDTPLLTSGEM</sequence>
<reference evidence="6" key="1">
    <citation type="journal article" date="2014" name="Int. J. Syst. Evol. Microbiol.">
        <title>Complete genome sequence of Corynebacterium casei LMG S-19264T (=DSM 44701T), isolated from a smear-ripened cheese.</title>
        <authorList>
            <consortium name="US DOE Joint Genome Institute (JGI-PGF)"/>
            <person name="Walter F."/>
            <person name="Albersmeier A."/>
            <person name="Kalinowski J."/>
            <person name="Ruckert C."/>
        </authorList>
    </citation>
    <scope>NUCLEOTIDE SEQUENCE</scope>
    <source>
        <strain evidence="6">JCM 3090</strain>
    </source>
</reference>
<dbReference type="EC" id="6.5.1.1" evidence="2"/>
<evidence type="ECO:0000256" key="1">
    <source>
        <dbReference type="ARBA" id="ARBA00007572"/>
    </source>
</evidence>
<protein>
    <recommendedName>
        <fullName evidence="2">DNA ligase (ATP)</fullName>
        <ecNumber evidence="2">6.5.1.1</ecNumber>
    </recommendedName>
</protein>
<comment type="similarity">
    <text evidence="1">Belongs to the ATP-dependent DNA ligase family.</text>
</comment>
<proteinExistence type="inferred from homology"/>
<evidence type="ECO:0000259" key="5">
    <source>
        <dbReference type="PROSITE" id="PS50160"/>
    </source>
</evidence>
<organism evidence="6 7">
    <name type="scientific">Pilimelia anulata</name>
    <dbReference type="NCBI Taxonomy" id="53371"/>
    <lineage>
        <taxon>Bacteria</taxon>
        <taxon>Bacillati</taxon>
        <taxon>Actinomycetota</taxon>
        <taxon>Actinomycetes</taxon>
        <taxon>Micromonosporales</taxon>
        <taxon>Micromonosporaceae</taxon>
        <taxon>Pilimelia</taxon>
    </lineage>
</organism>
<dbReference type="PROSITE" id="PS50160">
    <property type="entry name" value="DNA_LIGASE_A3"/>
    <property type="match status" value="1"/>
</dbReference>
<keyword evidence="7" id="KW-1185">Reference proteome</keyword>
<dbReference type="InterPro" id="IPR050191">
    <property type="entry name" value="ATP-dep_DNA_ligase"/>
</dbReference>
<reference evidence="6" key="2">
    <citation type="submission" date="2020-09" db="EMBL/GenBank/DDBJ databases">
        <authorList>
            <person name="Sun Q."/>
            <person name="Ohkuma M."/>
        </authorList>
    </citation>
    <scope>NUCLEOTIDE SEQUENCE</scope>
    <source>
        <strain evidence="6">JCM 3090</strain>
    </source>
</reference>
<dbReference type="CDD" id="cd07905">
    <property type="entry name" value="Adenylation_DNA_ligase_LigC"/>
    <property type="match status" value="1"/>
</dbReference>
<dbReference type="RefSeq" id="WP_229783468.1">
    <property type="nucleotide sequence ID" value="NZ_BMQB01000003.1"/>
</dbReference>
<dbReference type="GO" id="GO:0003910">
    <property type="term" value="F:DNA ligase (ATP) activity"/>
    <property type="evidence" value="ECO:0007669"/>
    <property type="project" value="UniProtKB-EC"/>
</dbReference>
<dbReference type="AlphaFoldDB" id="A0A8J3B938"/>
<dbReference type="InterPro" id="IPR012310">
    <property type="entry name" value="DNA_ligase_ATP-dep_cent"/>
</dbReference>
<keyword evidence="3 6" id="KW-0436">Ligase</keyword>
<accession>A0A8J3B938</accession>
<evidence type="ECO:0000256" key="4">
    <source>
        <dbReference type="ARBA" id="ARBA00034003"/>
    </source>
</evidence>
<dbReference type="SUPFAM" id="SSF56091">
    <property type="entry name" value="DNA ligase/mRNA capping enzyme, catalytic domain"/>
    <property type="match status" value="1"/>
</dbReference>
<dbReference type="PANTHER" id="PTHR45674">
    <property type="entry name" value="DNA LIGASE 1/3 FAMILY MEMBER"/>
    <property type="match status" value="1"/>
</dbReference>
<name>A0A8J3B938_9ACTN</name>
<dbReference type="EMBL" id="BMQB01000003">
    <property type="protein sequence ID" value="GGJ89709.1"/>
    <property type="molecule type" value="Genomic_DNA"/>
</dbReference>
<dbReference type="PANTHER" id="PTHR45674:SF4">
    <property type="entry name" value="DNA LIGASE 1"/>
    <property type="match status" value="1"/>
</dbReference>
<evidence type="ECO:0000256" key="2">
    <source>
        <dbReference type="ARBA" id="ARBA00012727"/>
    </source>
</evidence>
<comment type="caution">
    <text evidence="6">The sequence shown here is derived from an EMBL/GenBank/DDBJ whole genome shotgun (WGS) entry which is preliminary data.</text>
</comment>
<dbReference type="Pfam" id="PF04679">
    <property type="entry name" value="DNA_ligase_A_C"/>
    <property type="match status" value="1"/>
</dbReference>
<dbReference type="GO" id="GO:0005524">
    <property type="term" value="F:ATP binding"/>
    <property type="evidence" value="ECO:0007669"/>
    <property type="project" value="InterPro"/>
</dbReference>
<dbReference type="Gene3D" id="3.30.470.30">
    <property type="entry name" value="DNA ligase/mRNA capping enzyme"/>
    <property type="match status" value="1"/>
</dbReference>
<dbReference type="InterPro" id="IPR044119">
    <property type="entry name" value="Adenylation_LigC-like"/>
</dbReference>
<gene>
    <name evidence="6" type="primary">ligC</name>
    <name evidence="6" type="ORF">GCM10010123_19390</name>
</gene>
<dbReference type="GO" id="GO:0006310">
    <property type="term" value="P:DNA recombination"/>
    <property type="evidence" value="ECO:0007669"/>
    <property type="project" value="InterPro"/>
</dbReference>
<dbReference type="Proteomes" id="UP000649739">
    <property type="component" value="Unassembled WGS sequence"/>
</dbReference>
<feature type="domain" description="ATP-dependent DNA ligase family profile" evidence="5">
    <location>
        <begin position="115"/>
        <end position="239"/>
    </location>
</feature>
<evidence type="ECO:0000313" key="7">
    <source>
        <dbReference type="Proteomes" id="UP000649739"/>
    </source>
</evidence>
<evidence type="ECO:0000256" key="3">
    <source>
        <dbReference type="ARBA" id="ARBA00022598"/>
    </source>
</evidence>
<evidence type="ECO:0000313" key="6">
    <source>
        <dbReference type="EMBL" id="GGJ89709.1"/>
    </source>
</evidence>